<dbReference type="RefSeq" id="WP_344909102.1">
    <property type="nucleotide sequence ID" value="NZ_BAAAYO010000007.1"/>
</dbReference>
<evidence type="ECO:0000313" key="2">
    <source>
        <dbReference type="Proteomes" id="UP001589619"/>
    </source>
</evidence>
<keyword evidence="2" id="KW-1185">Reference proteome</keyword>
<protein>
    <recommendedName>
        <fullName evidence="3">DUF2334 domain-containing protein</fullName>
    </recommendedName>
</protein>
<dbReference type="EMBL" id="JBHMAG010000017">
    <property type="protein sequence ID" value="MFB9754955.1"/>
    <property type="molecule type" value="Genomic_DNA"/>
</dbReference>
<evidence type="ECO:0008006" key="3">
    <source>
        <dbReference type="Google" id="ProtNLM"/>
    </source>
</evidence>
<comment type="caution">
    <text evidence="1">The sequence shown here is derived from an EMBL/GenBank/DDBJ whole genome shotgun (WGS) entry which is preliminary data.</text>
</comment>
<dbReference type="InterPro" id="IPR011330">
    <property type="entry name" value="Glyco_hydro/deAcase_b/a-brl"/>
</dbReference>
<evidence type="ECO:0000313" key="1">
    <source>
        <dbReference type="EMBL" id="MFB9754955.1"/>
    </source>
</evidence>
<dbReference type="Gene3D" id="3.20.20.370">
    <property type="entry name" value="Glycoside hydrolase/deacetylase"/>
    <property type="match status" value="1"/>
</dbReference>
<proteinExistence type="predicted"/>
<sequence>MLLQAHIPMAVQVVIDDVGWWSGTDDHATGGPYRTGMARDHTIEDYAAIIELGRRLSIRPQAAMILGEWDRTNMLRRIPSATWQGGAWDNRRWTGPWLEETAELLRQHRGQVELTLHGLCHEYWDNGIPTRAEWFDSNGQMRPESEVRAHLEACAAIWEQNGLGPLPESFVPPAYRYRFQDKDGFADILAEYGIRYLTTVFERSAPSCSRLVSPWFGFDGPLLAVEWRAAMGNEASGVLPWYEADPTLAATRAIEGPVLGLHWPNLLHPDPARNGEVIDRWVAYLKPFELRPDRMLARNTAEGYAQLLYHWGTDLSTEAEAVRFDFSRLDSWNRQLPSFFTLKIVAERPPCLESPDGSLLVAAQPVSPSASCHVFRIERLADSAGTMASKATLTVRSS</sequence>
<accession>A0ABV5W3K8</accession>
<organism evidence="1 2">
    <name type="scientific">Paenibacillus hodogayensis</name>
    <dbReference type="NCBI Taxonomy" id="279208"/>
    <lineage>
        <taxon>Bacteria</taxon>
        <taxon>Bacillati</taxon>
        <taxon>Bacillota</taxon>
        <taxon>Bacilli</taxon>
        <taxon>Bacillales</taxon>
        <taxon>Paenibacillaceae</taxon>
        <taxon>Paenibacillus</taxon>
    </lineage>
</organism>
<reference evidence="1 2" key="1">
    <citation type="submission" date="2024-09" db="EMBL/GenBank/DDBJ databases">
        <authorList>
            <person name="Sun Q."/>
            <person name="Mori K."/>
        </authorList>
    </citation>
    <scope>NUCLEOTIDE SEQUENCE [LARGE SCALE GENOMIC DNA]</scope>
    <source>
        <strain evidence="1 2">JCM 12520</strain>
    </source>
</reference>
<dbReference type="Proteomes" id="UP001589619">
    <property type="component" value="Unassembled WGS sequence"/>
</dbReference>
<dbReference type="SUPFAM" id="SSF88713">
    <property type="entry name" value="Glycoside hydrolase/deacetylase"/>
    <property type="match status" value="1"/>
</dbReference>
<name>A0ABV5W3K8_9BACL</name>
<gene>
    <name evidence="1" type="ORF">ACFFNY_25560</name>
</gene>